<evidence type="ECO:0000313" key="1">
    <source>
        <dbReference type="EMBL" id="KAL1275920.1"/>
    </source>
</evidence>
<accession>A0ABR3NH02</accession>
<organism evidence="1 2">
    <name type="scientific">Cirrhinus molitorella</name>
    <name type="common">mud carp</name>
    <dbReference type="NCBI Taxonomy" id="172907"/>
    <lineage>
        <taxon>Eukaryota</taxon>
        <taxon>Metazoa</taxon>
        <taxon>Chordata</taxon>
        <taxon>Craniata</taxon>
        <taxon>Vertebrata</taxon>
        <taxon>Euteleostomi</taxon>
        <taxon>Actinopterygii</taxon>
        <taxon>Neopterygii</taxon>
        <taxon>Teleostei</taxon>
        <taxon>Ostariophysi</taxon>
        <taxon>Cypriniformes</taxon>
        <taxon>Cyprinidae</taxon>
        <taxon>Labeoninae</taxon>
        <taxon>Labeonini</taxon>
        <taxon>Cirrhinus</taxon>
    </lineage>
</organism>
<name>A0ABR3NH02_9TELE</name>
<sequence>MQEGQPYSRFQSLFLPVSPSLLVFTGSVGHSLDVRFHAGMFRIIRNHCFGSACYFCFCNLSAQGLEPRASSLSRYPDSCGNREQVSWRFPSARFGSLYNAEPQLLSVREKREYLSKHGSRFPSRLFRGKQQVDLITRYDAWPGGLCLEMLSSYFLSWAVAFGSSIILPQPENLEVSPSAHPFPRSCWNALFPCHKILHCGFGGHLEWSNSAEPTFRNRD</sequence>
<dbReference type="EMBL" id="JAYMGO010000004">
    <property type="protein sequence ID" value="KAL1275920.1"/>
    <property type="molecule type" value="Genomic_DNA"/>
</dbReference>
<keyword evidence="2" id="KW-1185">Reference proteome</keyword>
<gene>
    <name evidence="1" type="ORF">QQF64_035543</name>
</gene>
<evidence type="ECO:0000313" key="2">
    <source>
        <dbReference type="Proteomes" id="UP001558613"/>
    </source>
</evidence>
<proteinExistence type="predicted"/>
<protein>
    <submittedName>
        <fullName evidence="1">Uncharacterized protein</fullName>
    </submittedName>
</protein>
<reference evidence="1 2" key="1">
    <citation type="submission" date="2023-09" db="EMBL/GenBank/DDBJ databases">
        <authorList>
            <person name="Wang M."/>
        </authorList>
    </citation>
    <scope>NUCLEOTIDE SEQUENCE [LARGE SCALE GENOMIC DNA]</scope>
    <source>
        <strain evidence="1">GT-2023</strain>
        <tissue evidence="1">Liver</tissue>
    </source>
</reference>
<comment type="caution">
    <text evidence="1">The sequence shown here is derived from an EMBL/GenBank/DDBJ whole genome shotgun (WGS) entry which is preliminary data.</text>
</comment>
<dbReference type="Proteomes" id="UP001558613">
    <property type="component" value="Unassembled WGS sequence"/>
</dbReference>